<dbReference type="RefSeq" id="WP_310280708.1">
    <property type="nucleotide sequence ID" value="NZ_JAVDWQ010000005.1"/>
</dbReference>
<organism evidence="2 3">
    <name type="scientific">Flavobacterium piscis</name>
    <dbReference type="NCBI Taxonomy" id="1114874"/>
    <lineage>
        <taxon>Bacteria</taxon>
        <taxon>Pseudomonadati</taxon>
        <taxon>Bacteroidota</taxon>
        <taxon>Flavobacteriia</taxon>
        <taxon>Flavobacteriales</taxon>
        <taxon>Flavobacteriaceae</taxon>
        <taxon>Flavobacterium</taxon>
    </lineage>
</organism>
<proteinExistence type="predicted"/>
<dbReference type="InterPro" id="IPR005532">
    <property type="entry name" value="SUMF_dom"/>
</dbReference>
<evidence type="ECO:0000313" key="3">
    <source>
        <dbReference type="Proteomes" id="UP001269081"/>
    </source>
</evidence>
<reference evidence="2 3" key="1">
    <citation type="submission" date="2023-07" db="EMBL/GenBank/DDBJ databases">
        <title>Sorghum-associated microbial communities from plants grown in Nebraska, USA.</title>
        <authorList>
            <person name="Schachtman D."/>
        </authorList>
    </citation>
    <scope>NUCLEOTIDE SEQUENCE [LARGE SCALE GENOMIC DNA]</scope>
    <source>
        <strain evidence="2 3">4129</strain>
    </source>
</reference>
<comment type="caution">
    <text evidence="2">The sequence shown here is derived from an EMBL/GenBank/DDBJ whole genome shotgun (WGS) entry which is preliminary data.</text>
</comment>
<accession>A0ABU1Y720</accession>
<feature type="domain" description="Sulfatase-modifying factor enzyme-like" evidence="1">
    <location>
        <begin position="67"/>
        <end position="377"/>
    </location>
</feature>
<evidence type="ECO:0000259" key="1">
    <source>
        <dbReference type="Pfam" id="PF03781"/>
    </source>
</evidence>
<dbReference type="InterPro" id="IPR051043">
    <property type="entry name" value="Sulfatase_Mod_Factor_Kinase"/>
</dbReference>
<dbReference type="Proteomes" id="UP001269081">
    <property type="component" value="Unassembled WGS sequence"/>
</dbReference>
<keyword evidence="3" id="KW-1185">Reference proteome</keyword>
<dbReference type="SUPFAM" id="SSF56436">
    <property type="entry name" value="C-type lectin-like"/>
    <property type="match status" value="1"/>
</dbReference>
<dbReference type="PANTHER" id="PTHR23150:SF19">
    <property type="entry name" value="FORMYLGLYCINE-GENERATING ENZYME"/>
    <property type="match status" value="1"/>
</dbReference>
<dbReference type="InterPro" id="IPR042095">
    <property type="entry name" value="SUMF_sf"/>
</dbReference>
<sequence length="379" mass="42427">MRAKTQWLFALFTISIFSIAYSYTKLSAPKEKFNTMDCNETPNAYEEPLFEPTIENKNKPAADKTPKGMVWIPGGEFSMGSNVEDENLCNIKGITKDAVPIHRVYVDGFYMDKTEVTNEQFEAFVKATGYVTLAEKKPTPEQYPDAPLENLIAGSAVFTPTPSKVDLNNYIQWWTYVGDADWRHPEGPASSIKGKEKYPVVQVSYEDAAAYAKWTGKRLPTEAEWEFAARGGKTGQLYAWGNILKPEGRFQANIYQGNFPIEKGDTGEDGYIGIAPTAQFIPNSYGLYDIGGNVWEWTNDWYTADYYSVLKESGKVTRNPSGPEKAYDAAEPGLPKKVQRGGSFLCTDQYCTRYMVGTRGKGDYQSPANHIGFRCVKSI</sequence>
<evidence type="ECO:0000313" key="2">
    <source>
        <dbReference type="EMBL" id="MDR7210034.1"/>
    </source>
</evidence>
<dbReference type="Pfam" id="PF03781">
    <property type="entry name" value="FGE-sulfatase"/>
    <property type="match status" value="1"/>
</dbReference>
<protein>
    <submittedName>
        <fullName evidence="2">Formylglycine-generating enzyme required for sulfatase activity</fullName>
    </submittedName>
</protein>
<gene>
    <name evidence="2" type="ORF">J2W48_001973</name>
</gene>
<dbReference type="InterPro" id="IPR016187">
    <property type="entry name" value="CTDL_fold"/>
</dbReference>
<name>A0ABU1Y720_9FLAO</name>
<dbReference type="PANTHER" id="PTHR23150">
    <property type="entry name" value="SULFATASE MODIFYING FACTOR 1, 2"/>
    <property type="match status" value="1"/>
</dbReference>
<dbReference type="Gene3D" id="3.90.1580.10">
    <property type="entry name" value="paralog of FGE (formylglycine-generating enzyme)"/>
    <property type="match status" value="1"/>
</dbReference>
<dbReference type="EMBL" id="JAVDWQ010000005">
    <property type="protein sequence ID" value="MDR7210034.1"/>
    <property type="molecule type" value="Genomic_DNA"/>
</dbReference>